<gene>
    <name evidence="1" type="ORF">BO80DRAFT_251378</name>
</gene>
<dbReference type="VEuPathDB" id="FungiDB:BO80DRAFT_251378"/>
<evidence type="ECO:0000313" key="1">
    <source>
        <dbReference type="EMBL" id="RAK95686.1"/>
    </source>
</evidence>
<proteinExistence type="predicted"/>
<sequence>MDWGVPLCQSRPQPRLTLGRTLAIHRCNLRITSPSGHMACPVDRRVEWRCLRWVASWLGLAIGGGTCPRLLCRRWRPTEPCRTPAGLRSYLRLARPAHSEAKLCEGSDKPSSTEYYLVGCGCSLHILIAALYAHRSLSWPRVGHRGLAKGGPEHPLWSPAYRSDRC</sequence>
<organism evidence="1 2">
    <name type="scientific">Aspergillus ibericus CBS 121593</name>
    <dbReference type="NCBI Taxonomy" id="1448316"/>
    <lineage>
        <taxon>Eukaryota</taxon>
        <taxon>Fungi</taxon>
        <taxon>Dikarya</taxon>
        <taxon>Ascomycota</taxon>
        <taxon>Pezizomycotina</taxon>
        <taxon>Eurotiomycetes</taxon>
        <taxon>Eurotiomycetidae</taxon>
        <taxon>Eurotiales</taxon>
        <taxon>Aspergillaceae</taxon>
        <taxon>Aspergillus</taxon>
        <taxon>Aspergillus subgen. Circumdati</taxon>
    </lineage>
</organism>
<dbReference type="GeneID" id="37219509"/>
<dbReference type="EMBL" id="KZ824487">
    <property type="protein sequence ID" value="RAK95686.1"/>
    <property type="molecule type" value="Genomic_DNA"/>
</dbReference>
<reference evidence="1 2" key="1">
    <citation type="submission" date="2018-02" db="EMBL/GenBank/DDBJ databases">
        <title>The genomes of Aspergillus section Nigri reveals drivers in fungal speciation.</title>
        <authorList>
            <consortium name="DOE Joint Genome Institute"/>
            <person name="Vesth T.C."/>
            <person name="Nybo J."/>
            <person name="Theobald S."/>
            <person name="Brandl J."/>
            <person name="Frisvad J.C."/>
            <person name="Nielsen K.F."/>
            <person name="Lyhne E.K."/>
            <person name="Kogle M.E."/>
            <person name="Kuo A."/>
            <person name="Riley R."/>
            <person name="Clum A."/>
            <person name="Nolan M."/>
            <person name="Lipzen A."/>
            <person name="Salamov A."/>
            <person name="Henrissat B."/>
            <person name="Wiebenga A."/>
            <person name="De vries R.P."/>
            <person name="Grigoriev I.V."/>
            <person name="Mortensen U.H."/>
            <person name="Andersen M.R."/>
            <person name="Baker S.E."/>
        </authorList>
    </citation>
    <scope>NUCLEOTIDE SEQUENCE [LARGE SCALE GENOMIC DNA]</scope>
    <source>
        <strain evidence="1 2">CBS 121593</strain>
    </source>
</reference>
<dbReference type="Proteomes" id="UP000249402">
    <property type="component" value="Unassembled WGS sequence"/>
</dbReference>
<keyword evidence="2" id="KW-1185">Reference proteome</keyword>
<name>A0A395GKC0_9EURO</name>
<dbReference type="AlphaFoldDB" id="A0A395GKC0"/>
<accession>A0A395GKC0</accession>
<protein>
    <submittedName>
        <fullName evidence="1">Uncharacterized protein</fullName>
    </submittedName>
</protein>
<dbReference type="RefSeq" id="XP_025570014.1">
    <property type="nucleotide sequence ID" value="XM_025714644.1"/>
</dbReference>
<evidence type="ECO:0000313" key="2">
    <source>
        <dbReference type="Proteomes" id="UP000249402"/>
    </source>
</evidence>